<reference evidence="2" key="1">
    <citation type="submission" date="2016-06" db="EMBL/GenBank/DDBJ databases">
        <authorList>
            <person name="Varghese N."/>
            <person name="Submissions Spin"/>
        </authorList>
    </citation>
    <scope>NUCLEOTIDE SEQUENCE [LARGE SCALE GENOMIC DNA]</scope>
    <source>
        <strain evidence="2">DSM 44983</strain>
    </source>
</reference>
<organism evidence="1 2">
    <name type="scientific">Micromonospora rifamycinica</name>
    <dbReference type="NCBI Taxonomy" id="291594"/>
    <lineage>
        <taxon>Bacteria</taxon>
        <taxon>Bacillati</taxon>
        <taxon>Actinomycetota</taxon>
        <taxon>Actinomycetes</taxon>
        <taxon>Micromonosporales</taxon>
        <taxon>Micromonosporaceae</taxon>
        <taxon>Micromonospora</taxon>
    </lineage>
</organism>
<keyword evidence="2" id="KW-1185">Reference proteome</keyword>
<dbReference type="EMBL" id="LT607752">
    <property type="protein sequence ID" value="SCG64142.1"/>
    <property type="molecule type" value="Genomic_DNA"/>
</dbReference>
<protein>
    <submittedName>
        <fullName evidence="1">Uncharacterized protein</fullName>
    </submittedName>
</protein>
<dbReference type="InterPro" id="IPR015947">
    <property type="entry name" value="PUA-like_sf"/>
</dbReference>
<name>A0A109IG73_9ACTN</name>
<dbReference type="RefSeq" id="WP_067314242.1">
    <property type="nucleotide sequence ID" value="NZ_LRMV01000196.1"/>
</dbReference>
<evidence type="ECO:0000313" key="2">
    <source>
        <dbReference type="Proteomes" id="UP000198226"/>
    </source>
</evidence>
<evidence type="ECO:0000313" key="1">
    <source>
        <dbReference type="EMBL" id="SCG64142.1"/>
    </source>
</evidence>
<proteinExistence type="predicted"/>
<dbReference type="Proteomes" id="UP000198226">
    <property type="component" value="Chromosome I"/>
</dbReference>
<gene>
    <name evidence="1" type="ORF">GA0070623_3039</name>
</gene>
<accession>A0A109IG73</accession>
<dbReference type="SUPFAM" id="SSF88697">
    <property type="entry name" value="PUA domain-like"/>
    <property type="match status" value="1"/>
</dbReference>
<sequence>MPHGRDDGRRVTRGDLGAWLIKGNADLVDLTGRFARDPRVTSWCVRPGYRARLMGAGQPVVFWASGSRGRLPYGVWGIGRLTGEPVPGADVRAPWTVPLDLTILPEVGRLSRDRLRADPRLAGLEVFRQPQAANPSYLTRAQFTALVDHLPG</sequence>
<dbReference type="AlphaFoldDB" id="A0A109IG73"/>